<dbReference type="HAMAP" id="MF_00376">
    <property type="entry name" value="Dephospho_CoA_kinase"/>
    <property type="match status" value="1"/>
</dbReference>
<dbReference type="GO" id="GO:0005737">
    <property type="term" value="C:cytoplasm"/>
    <property type="evidence" value="ECO:0007669"/>
    <property type="project" value="UniProtKB-SubCell"/>
</dbReference>
<dbReference type="Proteomes" id="UP000030392">
    <property type="component" value="Unassembled WGS sequence"/>
</dbReference>
<comment type="similarity">
    <text evidence="3">Belongs to the CoaE family.</text>
</comment>
<comment type="caution">
    <text evidence="5">The sequence shown here is derived from an EMBL/GenBank/DDBJ whole genome shotgun (WGS) entry which is preliminary data.</text>
</comment>
<evidence type="ECO:0000256" key="3">
    <source>
        <dbReference type="HAMAP-Rule" id="MF_00376"/>
    </source>
</evidence>
<dbReference type="SUPFAM" id="SSF52540">
    <property type="entry name" value="P-loop containing nucleoside triphosphate hydrolases"/>
    <property type="match status" value="1"/>
</dbReference>
<comment type="catalytic activity">
    <reaction evidence="3">
        <text>3'-dephospho-CoA + ATP = ADP + CoA + H(+)</text>
        <dbReference type="Rhea" id="RHEA:18245"/>
        <dbReference type="ChEBI" id="CHEBI:15378"/>
        <dbReference type="ChEBI" id="CHEBI:30616"/>
        <dbReference type="ChEBI" id="CHEBI:57287"/>
        <dbReference type="ChEBI" id="CHEBI:57328"/>
        <dbReference type="ChEBI" id="CHEBI:456216"/>
        <dbReference type="EC" id="2.7.1.24"/>
    </reaction>
</comment>
<dbReference type="Pfam" id="PF01121">
    <property type="entry name" value="CoaE"/>
    <property type="match status" value="1"/>
</dbReference>
<evidence type="ECO:0000256" key="4">
    <source>
        <dbReference type="NCBIfam" id="TIGR00152"/>
    </source>
</evidence>
<evidence type="ECO:0000313" key="6">
    <source>
        <dbReference type="Proteomes" id="UP000030392"/>
    </source>
</evidence>
<feature type="binding site" evidence="3">
    <location>
        <begin position="28"/>
        <end position="33"/>
    </location>
    <ligand>
        <name>ATP</name>
        <dbReference type="ChEBI" id="CHEBI:30616"/>
    </ligand>
</feature>
<gene>
    <name evidence="3" type="primary">coaE</name>
    <name evidence="5" type="ORF">EV03_1195</name>
</gene>
<keyword evidence="3 5" id="KW-0808">Transferase</keyword>
<dbReference type="PANTHER" id="PTHR10695">
    <property type="entry name" value="DEPHOSPHO-COA KINASE-RELATED"/>
    <property type="match status" value="1"/>
</dbReference>
<dbReference type="AlphaFoldDB" id="A0A0A2C7T5"/>
<dbReference type="UniPathway" id="UPA00241">
    <property type="reaction ID" value="UER00356"/>
</dbReference>
<protein>
    <recommendedName>
        <fullName evidence="3 4">Dephospho-CoA kinase</fullName>
        <ecNumber evidence="3 4">2.7.1.24</ecNumber>
    </recommendedName>
    <alternativeName>
        <fullName evidence="3">Dephosphocoenzyme A kinase</fullName>
    </alternativeName>
</protein>
<keyword evidence="1 3" id="KW-0547">Nucleotide-binding</keyword>
<sequence length="214" mass="24973">MIDQKQTNKLCLRWKGKQRRIGITGGIASGKTIIGDFLFQAKQWPILDADSYAHEALSAENEIAKKVYLRYGSKIIKNSSKNNQIINRKALAKIVFQNEIEKKWLEGIIHPFVNKRIEEELEKLKSTSIVILIIPLLFEKNYTGLCSEICYIDCPRYTQLKRLQSRDNLSLKEANQRIDAQWDNSFKKQFADHIINNSNDDETWKLQLKKLYKL</sequence>
<organism evidence="5 6">
    <name type="scientific">Prochlorococcus marinus str. PAC1</name>
    <dbReference type="NCBI Taxonomy" id="59924"/>
    <lineage>
        <taxon>Bacteria</taxon>
        <taxon>Bacillati</taxon>
        <taxon>Cyanobacteriota</taxon>
        <taxon>Cyanophyceae</taxon>
        <taxon>Synechococcales</taxon>
        <taxon>Prochlorococcaceae</taxon>
        <taxon>Prochlorococcus</taxon>
    </lineage>
</organism>
<keyword evidence="2 3" id="KW-0067">ATP-binding</keyword>
<dbReference type="EMBL" id="JNAX01000011">
    <property type="protein sequence ID" value="KGG20694.1"/>
    <property type="molecule type" value="Genomic_DNA"/>
</dbReference>
<evidence type="ECO:0000256" key="2">
    <source>
        <dbReference type="ARBA" id="ARBA00022840"/>
    </source>
</evidence>
<dbReference type="PANTHER" id="PTHR10695:SF46">
    <property type="entry name" value="BIFUNCTIONAL COENZYME A SYNTHASE-RELATED"/>
    <property type="match status" value="1"/>
</dbReference>
<comment type="function">
    <text evidence="3">Catalyzes the phosphorylation of the 3'-hydroxyl group of dephosphocoenzyme A to form coenzyme A.</text>
</comment>
<dbReference type="GO" id="GO:0015937">
    <property type="term" value="P:coenzyme A biosynthetic process"/>
    <property type="evidence" value="ECO:0007669"/>
    <property type="project" value="UniProtKB-UniRule"/>
</dbReference>
<evidence type="ECO:0000256" key="1">
    <source>
        <dbReference type="ARBA" id="ARBA00022741"/>
    </source>
</evidence>
<accession>A0A0A2C7T5</accession>
<dbReference type="InterPro" id="IPR027417">
    <property type="entry name" value="P-loop_NTPase"/>
</dbReference>
<dbReference type="EC" id="2.7.1.24" evidence="3 4"/>
<dbReference type="NCBIfam" id="TIGR00152">
    <property type="entry name" value="dephospho-CoA kinase"/>
    <property type="match status" value="1"/>
</dbReference>
<keyword evidence="3" id="KW-0173">Coenzyme A biosynthesis</keyword>
<dbReference type="CDD" id="cd02022">
    <property type="entry name" value="DPCK"/>
    <property type="match status" value="1"/>
</dbReference>
<keyword evidence="3 5" id="KW-0418">Kinase</keyword>
<dbReference type="RefSeq" id="WP_036906139.1">
    <property type="nucleotide sequence ID" value="NZ_CP138967.1"/>
</dbReference>
<name>A0A0A2C7T5_PROMR</name>
<dbReference type="PROSITE" id="PS51219">
    <property type="entry name" value="DPCK"/>
    <property type="match status" value="1"/>
</dbReference>
<comment type="subcellular location">
    <subcellularLocation>
        <location evidence="3">Cytoplasm</location>
    </subcellularLocation>
</comment>
<reference evidence="6" key="1">
    <citation type="journal article" date="2014" name="Sci. Data">
        <title>Genomes of diverse isolates of the marine cyanobacterium Prochlorococcus.</title>
        <authorList>
            <person name="Biller S."/>
            <person name="Berube P."/>
            <person name="Thompson J."/>
            <person name="Kelly L."/>
            <person name="Roggensack S."/>
            <person name="Awad L."/>
            <person name="Roache-Johnson K."/>
            <person name="Ding H."/>
            <person name="Giovannoni S.J."/>
            <person name="Moore L.R."/>
            <person name="Chisholm S.W."/>
        </authorList>
    </citation>
    <scope>NUCLEOTIDE SEQUENCE [LARGE SCALE GENOMIC DNA]</scope>
    <source>
        <strain evidence="6">PAC1</strain>
    </source>
</reference>
<evidence type="ECO:0000313" key="5">
    <source>
        <dbReference type="EMBL" id="KGG20694.1"/>
    </source>
</evidence>
<comment type="pathway">
    <text evidence="3">Cofactor biosynthesis; coenzyme A biosynthesis; CoA from (R)-pantothenate: step 5/5.</text>
</comment>
<proteinExistence type="inferred from homology"/>
<dbReference type="GO" id="GO:0005524">
    <property type="term" value="F:ATP binding"/>
    <property type="evidence" value="ECO:0007669"/>
    <property type="project" value="UniProtKB-UniRule"/>
</dbReference>
<dbReference type="GO" id="GO:0004140">
    <property type="term" value="F:dephospho-CoA kinase activity"/>
    <property type="evidence" value="ECO:0007669"/>
    <property type="project" value="UniProtKB-UniRule"/>
</dbReference>
<dbReference type="InterPro" id="IPR001977">
    <property type="entry name" value="Depp_CoAkinase"/>
</dbReference>
<dbReference type="Gene3D" id="3.40.50.300">
    <property type="entry name" value="P-loop containing nucleotide triphosphate hydrolases"/>
    <property type="match status" value="1"/>
</dbReference>
<keyword evidence="3" id="KW-0963">Cytoplasm</keyword>